<dbReference type="EMBL" id="CP021121">
    <property type="protein sequence ID" value="ARQ67518.1"/>
    <property type="molecule type" value="Genomic_DNA"/>
</dbReference>
<dbReference type="KEGG" id="smao:CAG99_00480"/>
<evidence type="ECO:0000313" key="2">
    <source>
        <dbReference type="Proteomes" id="UP000194218"/>
    </source>
</evidence>
<name>A0A1W7CRV4_9ACTN</name>
<dbReference type="AlphaFoldDB" id="A0A1W7CRV4"/>
<dbReference type="Gene3D" id="3.30.70.100">
    <property type="match status" value="1"/>
</dbReference>
<accession>A0A1W7CRV4</accession>
<dbReference type="Proteomes" id="UP000194218">
    <property type="component" value="Chromosome"/>
</dbReference>
<protein>
    <submittedName>
        <fullName evidence="1">Uncharacterized protein</fullName>
    </submittedName>
</protein>
<proteinExistence type="predicted"/>
<gene>
    <name evidence="1" type="ORF">CAG99_00480</name>
</gene>
<reference evidence="1 2" key="1">
    <citation type="submission" date="2017-05" db="EMBL/GenBank/DDBJ databases">
        <title>Complete genome sequence of Streptomyces sp. SCSIO 03032 revealed the diverse biosynthetic pathways for its bioactive secondary metabolites.</title>
        <authorList>
            <person name="Ma L."/>
            <person name="Zhu Y."/>
            <person name="Zhang W."/>
            <person name="Zhang G."/>
            <person name="Tian X."/>
            <person name="Zhang S."/>
            <person name="Zhang C."/>
        </authorList>
    </citation>
    <scope>NUCLEOTIDE SEQUENCE [LARGE SCALE GENOMIC DNA]</scope>
    <source>
        <strain evidence="1 2">SCSIO 03032</strain>
    </source>
</reference>
<dbReference type="RefSeq" id="WP_086157038.1">
    <property type="nucleotide sequence ID" value="NZ_CP021121.1"/>
</dbReference>
<organism evidence="1 2">
    <name type="scientific">Streptomyces marincola</name>
    <dbReference type="NCBI Taxonomy" id="2878388"/>
    <lineage>
        <taxon>Bacteria</taxon>
        <taxon>Bacillati</taxon>
        <taxon>Actinomycetota</taxon>
        <taxon>Actinomycetes</taxon>
        <taxon>Kitasatosporales</taxon>
        <taxon>Streptomycetaceae</taxon>
        <taxon>Streptomyces</taxon>
    </lineage>
</organism>
<dbReference type="OrthoDB" id="3687310at2"/>
<sequence>MRAELVWWELDGTGRTIDSLNEHLRTGAVEPWAQVPGLRLKLWIADRAGNRWGAVMIWENDRPAHLPPNLAAGLIGRPPTHRLAFDVEAAVEGHWSPAGPGEPGPAPPR</sequence>
<evidence type="ECO:0000313" key="1">
    <source>
        <dbReference type="EMBL" id="ARQ67518.1"/>
    </source>
</evidence>
<keyword evidence="2" id="KW-1185">Reference proteome</keyword>